<dbReference type="InterPro" id="IPR000055">
    <property type="entry name" value="Restrct_endonuc_typeI_TRD"/>
</dbReference>
<dbReference type="Pfam" id="PF02384">
    <property type="entry name" value="N6_Mtase"/>
    <property type="match status" value="1"/>
</dbReference>
<dbReference type="InterPro" id="IPR029464">
    <property type="entry name" value="HSDR_N"/>
</dbReference>
<dbReference type="InterPro" id="IPR044946">
    <property type="entry name" value="Restrct_endonuc_typeI_TRD_sf"/>
</dbReference>
<evidence type="ECO:0000256" key="8">
    <source>
        <dbReference type="ARBA" id="ARBA00023125"/>
    </source>
</evidence>
<feature type="domain" description="Type I restriction modification DNA specificity" evidence="10">
    <location>
        <begin position="717"/>
        <end position="833"/>
    </location>
</feature>
<dbReference type="EMBL" id="NRRL01000010">
    <property type="protein sequence ID" value="MBK1667653.1"/>
    <property type="molecule type" value="Genomic_DNA"/>
</dbReference>
<evidence type="ECO:0000259" key="11">
    <source>
        <dbReference type="Pfam" id="PF02384"/>
    </source>
</evidence>
<keyword evidence="14" id="KW-1185">Reference proteome</keyword>
<comment type="similarity">
    <text evidence="1">Belongs to the N(4)/N(6)-methyltransferase family.</text>
</comment>
<keyword evidence="6" id="KW-0949">S-adenosyl-L-methionine</keyword>
<dbReference type="EC" id="2.1.1.72" evidence="3"/>
<keyword evidence="5" id="KW-0808">Transferase</keyword>
<dbReference type="PANTHER" id="PTHR42998:SF1">
    <property type="entry name" value="TYPE I RESTRICTION ENZYME HINDI METHYLASE SUBUNIT"/>
    <property type="match status" value="1"/>
</dbReference>
<dbReference type="Pfam" id="PF13588">
    <property type="entry name" value="HSDR_N_2"/>
    <property type="match status" value="1"/>
</dbReference>
<keyword evidence="7" id="KW-0680">Restriction system</keyword>
<feature type="domain" description="DNA methylase adenine-specific" evidence="11">
    <location>
        <begin position="275"/>
        <end position="570"/>
    </location>
</feature>
<sequence>MPEKIKDYATGKPVTLGPEEHVRQQLEHILIDELGYPKELIEIEFPIQRGYKKGNEKADIIIFHSAEYKQNNAYMVIETEPPGHEFDDQVFSYITATTAEFAVWFDGLDPKRSRGAEYRWRDLAHAPTTFQEIPALPRHGETLEEIGKYRKDQLKPARSLKGIFQKMHNRLYGDGPLKREDLIAQEVIKLLFCKLYDELYTPGDKCEFRATVHELQSGEGRKRVGDRVRILFDKLKHDPSYADMFEADAIQYDDYWIAYVVSELQSIGLTHEETDADAMGDAYEIFIGPQLKGESGQFFTPRPVVRLAVEILAPSLSERETVLDPACGSGGFLTYAFRHVISEANALFKGKSEAFKRERIREYANNFLYGLDIEPLLVKVCKSYMAIVGDGKSGIFLDNSLAPVQNWAQETKTELALGTFDVVITNPPFGTRIKVEQNKVLKQFDLGHDLKAGQPKGDSLKNGQDPAILYIERCRDFLKPPTKGKRGGRMAIVLPRQILSGHDQNMVQIRRWMLRHFKILAVVDLPPETFQPYTGTITSLVFAERKEEDKEVGDYDIFMAVAQYVGHDRRGNPMLARNDEGNPKFDANNNEIVLDDLPDILDAYREYTNGADPNACFDGAFRVNFSRIRNQPGSRIDAWFYDPSKNEVVKQVWDLAAQEGVAVKTIGELIEHPGDVFYPGRHKRNYCEPGSGALPFLSGTNVLQVRPFDVKWQPRAYKAAWKHVVDKGWILVTRSGSVGRVVFVGDVLAGFPVKDGVAVSEHVIRIIPDEDEVHPGYLFAFLASETGKILLGQGIYASVVQHITPDHVKAIPVPIPDEKTQKEIGEAVYKAERQRAEIFQLTNEAITSIDGIVAEGDVGKAAPVEAQASEDIPDGQS</sequence>
<feature type="domain" description="Type I restriction enzyme R protein N-terminal" evidence="12">
    <location>
        <begin position="18"/>
        <end position="110"/>
    </location>
</feature>
<evidence type="ECO:0000256" key="7">
    <source>
        <dbReference type="ARBA" id="ARBA00022747"/>
    </source>
</evidence>
<dbReference type="RefSeq" id="WP_200339814.1">
    <property type="nucleotide sequence ID" value="NZ_NRRL01000010.1"/>
</dbReference>
<dbReference type="PANTHER" id="PTHR42998">
    <property type="entry name" value="TYPE I RESTRICTION ENZYME HINDVIIP M PROTEIN-RELATED"/>
    <property type="match status" value="1"/>
</dbReference>
<dbReference type="InterPro" id="IPR029063">
    <property type="entry name" value="SAM-dependent_MTases_sf"/>
</dbReference>
<protein>
    <recommendedName>
        <fullName evidence="3">site-specific DNA-methyltransferase (adenine-specific)</fullName>
        <ecNumber evidence="3">2.1.1.72</ecNumber>
    </recommendedName>
</protein>
<evidence type="ECO:0000259" key="12">
    <source>
        <dbReference type="Pfam" id="PF13588"/>
    </source>
</evidence>
<dbReference type="SUPFAM" id="SSF53335">
    <property type="entry name" value="S-adenosyl-L-methionine-dependent methyltransferases"/>
    <property type="match status" value="1"/>
</dbReference>
<evidence type="ECO:0000256" key="4">
    <source>
        <dbReference type="ARBA" id="ARBA00022603"/>
    </source>
</evidence>
<dbReference type="PROSITE" id="PS00092">
    <property type="entry name" value="N6_MTASE"/>
    <property type="match status" value="1"/>
</dbReference>
<dbReference type="InterPro" id="IPR003356">
    <property type="entry name" value="DNA_methylase_A-5"/>
</dbReference>
<reference evidence="13 14" key="1">
    <citation type="journal article" date="2020" name="Microorganisms">
        <title>Osmotic Adaptation and Compatible Solute Biosynthesis of Phototrophic Bacteria as Revealed from Genome Analyses.</title>
        <authorList>
            <person name="Imhoff J.F."/>
            <person name="Rahn T."/>
            <person name="Kunzel S."/>
            <person name="Keller A."/>
            <person name="Neulinger S.C."/>
        </authorList>
    </citation>
    <scope>NUCLEOTIDE SEQUENCE [LARGE SCALE GENOMIC DNA]</scope>
    <source>
        <strain evidence="13 14">DSM 9895</strain>
    </source>
</reference>
<dbReference type="InterPro" id="IPR002052">
    <property type="entry name" value="DNA_methylase_N6_adenine_CS"/>
</dbReference>
<gene>
    <name evidence="13" type="ORF">CKO28_06350</name>
</gene>
<evidence type="ECO:0000313" key="14">
    <source>
        <dbReference type="Proteomes" id="UP001296873"/>
    </source>
</evidence>
<evidence type="ECO:0000259" key="10">
    <source>
        <dbReference type="Pfam" id="PF01420"/>
    </source>
</evidence>
<dbReference type="SUPFAM" id="SSF116734">
    <property type="entry name" value="DNA methylase specificity domain"/>
    <property type="match status" value="1"/>
</dbReference>
<proteinExistence type="inferred from homology"/>
<comment type="similarity">
    <text evidence="2">Belongs to the type-I restriction system S methylase family.</text>
</comment>
<evidence type="ECO:0000313" key="13">
    <source>
        <dbReference type="EMBL" id="MBK1667653.1"/>
    </source>
</evidence>
<dbReference type="Pfam" id="PF01420">
    <property type="entry name" value="Methylase_S"/>
    <property type="match status" value="1"/>
</dbReference>
<evidence type="ECO:0000256" key="5">
    <source>
        <dbReference type="ARBA" id="ARBA00022679"/>
    </source>
</evidence>
<evidence type="ECO:0000256" key="2">
    <source>
        <dbReference type="ARBA" id="ARBA00010923"/>
    </source>
</evidence>
<dbReference type="InterPro" id="IPR052916">
    <property type="entry name" value="Type-I_RE_MTase_Subunit"/>
</dbReference>
<dbReference type="PRINTS" id="PR00507">
    <property type="entry name" value="N12N6MTFRASE"/>
</dbReference>
<evidence type="ECO:0000256" key="9">
    <source>
        <dbReference type="ARBA" id="ARBA00047942"/>
    </source>
</evidence>
<name>A0ABS1DDH9_9PROT</name>
<dbReference type="InterPro" id="IPR038333">
    <property type="entry name" value="T1MK-like_N_sf"/>
</dbReference>
<evidence type="ECO:0000256" key="3">
    <source>
        <dbReference type="ARBA" id="ARBA00011900"/>
    </source>
</evidence>
<organism evidence="13 14">
    <name type="scientific">Rhodovibrio sodomensis</name>
    <dbReference type="NCBI Taxonomy" id="1088"/>
    <lineage>
        <taxon>Bacteria</taxon>
        <taxon>Pseudomonadati</taxon>
        <taxon>Pseudomonadota</taxon>
        <taxon>Alphaproteobacteria</taxon>
        <taxon>Rhodospirillales</taxon>
        <taxon>Rhodovibrionaceae</taxon>
        <taxon>Rhodovibrio</taxon>
    </lineage>
</organism>
<comment type="caution">
    <text evidence="13">The sequence shown here is derived from an EMBL/GenBank/DDBJ whole genome shotgun (WGS) entry which is preliminary data.</text>
</comment>
<comment type="catalytic activity">
    <reaction evidence="9">
        <text>a 2'-deoxyadenosine in DNA + S-adenosyl-L-methionine = an N(6)-methyl-2'-deoxyadenosine in DNA + S-adenosyl-L-homocysteine + H(+)</text>
        <dbReference type="Rhea" id="RHEA:15197"/>
        <dbReference type="Rhea" id="RHEA-COMP:12418"/>
        <dbReference type="Rhea" id="RHEA-COMP:12419"/>
        <dbReference type="ChEBI" id="CHEBI:15378"/>
        <dbReference type="ChEBI" id="CHEBI:57856"/>
        <dbReference type="ChEBI" id="CHEBI:59789"/>
        <dbReference type="ChEBI" id="CHEBI:90615"/>
        <dbReference type="ChEBI" id="CHEBI:90616"/>
        <dbReference type="EC" id="2.1.1.72"/>
    </reaction>
</comment>
<evidence type="ECO:0000256" key="1">
    <source>
        <dbReference type="ARBA" id="ARBA00006594"/>
    </source>
</evidence>
<keyword evidence="8" id="KW-0238">DNA-binding</keyword>
<keyword evidence="4" id="KW-0489">Methyltransferase</keyword>
<accession>A0ABS1DDH9</accession>
<dbReference type="Gene3D" id="3.90.220.20">
    <property type="entry name" value="DNA methylase specificity domains"/>
    <property type="match status" value="1"/>
</dbReference>
<dbReference type="Gene3D" id="1.20.1260.30">
    <property type="match status" value="1"/>
</dbReference>
<evidence type="ECO:0000256" key="6">
    <source>
        <dbReference type="ARBA" id="ARBA00022691"/>
    </source>
</evidence>
<dbReference type="Gene3D" id="3.40.50.150">
    <property type="entry name" value="Vaccinia Virus protein VP39"/>
    <property type="match status" value="1"/>
</dbReference>
<dbReference type="Proteomes" id="UP001296873">
    <property type="component" value="Unassembled WGS sequence"/>
</dbReference>